<evidence type="ECO:0000256" key="1">
    <source>
        <dbReference type="ARBA" id="ARBA00005190"/>
    </source>
</evidence>
<reference evidence="15 16" key="2">
    <citation type="submission" date="2019-08" db="EMBL/GenBank/DDBJ databases">
        <title>Amycolatopsis acidicola sp. nov., isolated from peat swamp forest soil.</title>
        <authorList>
            <person name="Srisuk N."/>
        </authorList>
    </citation>
    <scope>NUCLEOTIDE SEQUENCE [LARGE SCALE GENOMIC DNA]</scope>
    <source>
        <strain evidence="15 16">TBRC 6029</strain>
    </source>
</reference>
<sequence>MVQRYVMSIDQGTTSTRCILFDAQGRLVSVVQREHQQHFPRPGWVEHDASEIWRNLGRIVPQALAQAGASAQQVVGLGIANQRETTVLWDRHTGAPVSRAVVWQDTRTDALTEQLARTAGAERVRHLSGLPLATYFSAPKIRWLLDRTPGLRERAERGDVLFGTMESWLIWNLTGGPDGGVHVTDVTNASRTMLMNLRTLSWDDELLAFFDVPRRMLPEIRSSTEVYGTTTTVVPGIRIAAALGDQQAALFGQTCFAPGEAKCTYGTGSFLLLNTGGTPVPSTHGLLTTVGFQIGDEPAVYALEGSIAVTGSLVQWFRDGLELIGSAPEIETLARTVEDNGGCYIVPAFSGLFAPHWHSEARGVIAGLTSYITKGHLARAVLEATGWQTREVVDAMNADSGLRLSTLKVDGGMTADNLLMQFVADVLDVPVVRPMVAETVSLGAAYAAGLSVGYWPDLEGLRRNWHRAAQWLPSMDPARRESEYAHWQHAVELTFGWTRPLGKPSGPGTDLVEMILDDHRRIEQLFRDLRNAESDRGQARAELSALLVAHDTATERVVRPSVADGRDEGAGFAGALLSLLENESTGGEEFDKALEELEAVVSTHIRAEERLLLNGLRRTLSASDRASLGRAFAAQRQRQLEFGCGSVSHVRELVAPHG</sequence>
<feature type="binding site" evidence="10">
    <location>
        <position position="412"/>
    </location>
    <ligand>
        <name>ATP</name>
        <dbReference type="ChEBI" id="CHEBI:30616"/>
    </ligand>
</feature>
<evidence type="ECO:0000256" key="2">
    <source>
        <dbReference type="ARBA" id="ARBA00009156"/>
    </source>
</evidence>
<dbReference type="GO" id="GO:0004370">
    <property type="term" value="F:glycerol kinase activity"/>
    <property type="evidence" value="ECO:0007669"/>
    <property type="project" value="UniProtKB-UniRule"/>
</dbReference>
<evidence type="ECO:0000313" key="15">
    <source>
        <dbReference type="EMBL" id="TVT36526.1"/>
    </source>
</evidence>
<evidence type="ECO:0000259" key="14">
    <source>
        <dbReference type="Pfam" id="PF02782"/>
    </source>
</evidence>
<dbReference type="GO" id="GO:0019563">
    <property type="term" value="P:glycerol catabolic process"/>
    <property type="evidence" value="ECO:0007669"/>
    <property type="project" value="UniProtKB-UniRule"/>
</dbReference>
<dbReference type="InterPro" id="IPR012312">
    <property type="entry name" value="Hemerythrin-like"/>
</dbReference>
<feature type="binding site" evidence="10">
    <location>
        <position position="135"/>
    </location>
    <ligand>
        <name>glycerol</name>
        <dbReference type="ChEBI" id="CHEBI:17754"/>
    </ligand>
</feature>
<comment type="similarity">
    <text evidence="2 10 11">Belongs to the FGGY kinase family.</text>
</comment>
<evidence type="ECO:0000256" key="9">
    <source>
        <dbReference type="ARBA" id="ARBA00054633"/>
    </source>
</evidence>
<feature type="binding site" evidence="10">
    <location>
        <position position="311"/>
    </location>
    <ligand>
        <name>ADP</name>
        <dbReference type="ChEBI" id="CHEBI:456216"/>
    </ligand>
</feature>
<feature type="binding site" evidence="10">
    <location>
        <position position="13"/>
    </location>
    <ligand>
        <name>ADP</name>
        <dbReference type="ChEBI" id="CHEBI:456216"/>
    </ligand>
</feature>
<dbReference type="RefSeq" id="WP_144591255.1">
    <property type="nucleotide sequence ID" value="NZ_VJWX01000314.1"/>
</dbReference>
<dbReference type="Pfam" id="PF01814">
    <property type="entry name" value="Hemerythrin"/>
    <property type="match status" value="1"/>
</dbReference>
<dbReference type="GO" id="GO:0005829">
    <property type="term" value="C:cytosol"/>
    <property type="evidence" value="ECO:0007669"/>
    <property type="project" value="TreeGrafter"/>
</dbReference>
<evidence type="ECO:0000256" key="4">
    <source>
        <dbReference type="ARBA" id="ARBA00022741"/>
    </source>
</evidence>
<feature type="binding site" evidence="10">
    <location>
        <position position="13"/>
    </location>
    <ligand>
        <name>sn-glycerol 3-phosphate</name>
        <dbReference type="ChEBI" id="CHEBI:57597"/>
    </ligand>
</feature>
<feature type="binding site" evidence="10">
    <location>
        <position position="84"/>
    </location>
    <ligand>
        <name>sn-glycerol 3-phosphate</name>
        <dbReference type="ChEBI" id="CHEBI:57597"/>
    </ligand>
</feature>
<keyword evidence="4 10" id="KW-0547">Nucleotide-binding</keyword>
<feature type="binding site" evidence="10">
    <location>
        <position position="245"/>
    </location>
    <ligand>
        <name>glycerol</name>
        <dbReference type="ChEBI" id="CHEBI:17754"/>
    </ligand>
</feature>
<comment type="caution">
    <text evidence="10">Lacks conserved residue(s) required for the propagation of feature annotation.</text>
</comment>
<evidence type="ECO:0000256" key="3">
    <source>
        <dbReference type="ARBA" id="ARBA00022679"/>
    </source>
</evidence>
<feature type="binding site" evidence="10">
    <location>
        <position position="17"/>
    </location>
    <ligand>
        <name>ADP</name>
        <dbReference type="ChEBI" id="CHEBI:456216"/>
    </ligand>
</feature>
<feature type="binding site" evidence="10">
    <location>
        <position position="83"/>
    </location>
    <ligand>
        <name>sn-glycerol 3-phosphate</name>
        <dbReference type="ChEBI" id="CHEBI:57597"/>
    </ligand>
</feature>
<gene>
    <name evidence="10 15" type="primary">glpK</name>
    <name evidence="15" type="ORF">FNH05_25555</name>
</gene>
<protein>
    <recommendedName>
        <fullName evidence="10">Glycerol kinase</fullName>
        <ecNumber evidence="10">2.7.1.30</ecNumber>
    </recommendedName>
    <alternativeName>
        <fullName evidence="10">ATP:glycerol 3-phosphotransferase</fullName>
    </alternativeName>
    <alternativeName>
        <fullName evidence="10">Glycerokinase</fullName>
        <shortName evidence="10">GK</shortName>
    </alternativeName>
</protein>
<dbReference type="PANTHER" id="PTHR10196">
    <property type="entry name" value="SUGAR KINASE"/>
    <property type="match status" value="1"/>
</dbReference>
<dbReference type="InterPro" id="IPR043129">
    <property type="entry name" value="ATPase_NBD"/>
</dbReference>
<feature type="binding site" evidence="10">
    <location>
        <position position="13"/>
    </location>
    <ligand>
        <name>ATP</name>
        <dbReference type="ChEBI" id="CHEBI:30616"/>
    </ligand>
</feature>
<dbReference type="InterPro" id="IPR018484">
    <property type="entry name" value="FGGY_N"/>
</dbReference>
<dbReference type="CDD" id="cd07769">
    <property type="entry name" value="ASKHA_NBD_FGGY_GK"/>
    <property type="match status" value="1"/>
</dbReference>
<dbReference type="OrthoDB" id="9805576at2"/>
<feature type="binding site" evidence="10">
    <location>
        <position position="245"/>
    </location>
    <ligand>
        <name>sn-glycerol 3-phosphate</name>
        <dbReference type="ChEBI" id="CHEBI:57597"/>
    </ligand>
</feature>
<feature type="binding site" evidence="10">
    <location>
        <position position="315"/>
    </location>
    <ligand>
        <name>ATP</name>
        <dbReference type="ChEBI" id="CHEBI:30616"/>
    </ligand>
</feature>
<dbReference type="EC" id="2.7.1.30" evidence="10"/>
<comment type="function">
    <text evidence="9 10">Key enzyme in the regulation of glycerol uptake and metabolism. Catalyzes the phosphorylation of glycerol to yield sn-glycerol 3-phosphate.</text>
</comment>
<evidence type="ECO:0000313" key="16">
    <source>
        <dbReference type="Proteomes" id="UP000320011"/>
    </source>
</evidence>
<keyword evidence="3 10" id="KW-0808">Transferase</keyword>
<proteinExistence type="inferred from homology"/>
<feature type="domain" description="Carbohydrate kinase FGGY C-terminal" evidence="14">
    <location>
        <begin position="261"/>
        <end position="450"/>
    </location>
</feature>
<dbReference type="UniPathway" id="UPA00618">
    <property type="reaction ID" value="UER00672"/>
</dbReference>
<evidence type="ECO:0000259" key="13">
    <source>
        <dbReference type="Pfam" id="PF01814"/>
    </source>
</evidence>
<keyword evidence="6 10" id="KW-0319">Glycerol metabolism</keyword>
<organism evidence="15 16">
    <name type="scientific">Amycolatopsis rhizosphaerae</name>
    <dbReference type="NCBI Taxonomy" id="2053003"/>
    <lineage>
        <taxon>Bacteria</taxon>
        <taxon>Bacillati</taxon>
        <taxon>Actinomycetota</taxon>
        <taxon>Actinomycetes</taxon>
        <taxon>Pseudonocardiales</taxon>
        <taxon>Pseudonocardiaceae</taxon>
        <taxon>Amycolatopsis</taxon>
    </lineage>
</organism>
<feature type="binding site" evidence="10">
    <location>
        <position position="83"/>
    </location>
    <ligand>
        <name>glycerol</name>
        <dbReference type="ChEBI" id="CHEBI:17754"/>
    </ligand>
</feature>
<feature type="binding site" evidence="10">
    <location>
        <position position="246"/>
    </location>
    <ligand>
        <name>glycerol</name>
        <dbReference type="ChEBI" id="CHEBI:17754"/>
    </ligand>
</feature>
<dbReference type="GO" id="GO:0006072">
    <property type="term" value="P:glycerol-3-phosphate metabolic process"/>
    <property type="evidence" value="ECO:0007669"/>
    <property type="project" value="InterPro"/>
</dbReference>
<dbReference type="NCBIfam" id="TIGR01311">
    <property type="entry name" value="glycerol_kin"/>
    <property type="match status" value="1"/>
</dbReference>
<comment type="activity regulation">
    <text evidence="10">Inhibited by fructose 1,6-bisphosphate (FBP).</text>
</comment>
<comment type="catalytic activity">
    <reaction evidence="8 10">
        <text>glycerol + ATP = sn-glycerol 3-phosphate + ADP + H(+)</text>
        <dbReference type="Rhea" id="RHEA:21644"/>
        <dbReference type="ChEBI" id="CHEBI:15378"/>
        <dbReference type="ChEBI" id="CHEBI:17754"/>
        <dbReference type="ChEBI" id="CHEBI:30616"/>
        <dbReference type="ChEBI" id="CHEBI:57597"/>
        <dbReference type="ChEBI" id="CHEBI:456216"/>
        <dbReference type="EC" id="2.7.1.30"/>
    </reaction>
</comment>
<evidence type="ECO:0000256" key="8">
    <source>
        <dbReference type="ARBA" id="ARBA00052101"/>
    </source>
</evidence>
<dbReference type="FunFam" id="3.30.420.40:FF:000007">
    <property type="entry name" value="Glycerol kinase"/>
    <property type="match status" value="1"/>
</dbReference>
<dbReference type="AlphaFoldDB" id="A0A558BJ64"/>
<dbReference type="Gene3D" id="3.30.420.40">
    <property type="match status" value="2"/>
</dbReference>
<keyword evidence="5 10" id="KW-0418">Kinase</keyword>
<dbReference type="PANTHER" id="PTHR10196:SF69">
    <property type="entry name" value="GLYCEROL KINASE"/>
    <property type="match status" value="1"/>
</dbReference>
<dbReference type="InterPro" id="IPR018485">
    <property type="entry name" value="FGGY_C"/>
</dbReference>
<comment type="pathway">
    <text evidence="1 10">Polyol metabolism; glycerol degradation via glycerol kinase pathway; sn-glycerol 3-phosphate from glycerol: step 1/1.</text>
</comment>
<name>A0A558BJ64_9PSEU</name>
<feature type="binding site" evidence="10">
    <location>
        <position position="84"/>
    </location>
    <ligand>
        <name>glycerol</name>
        <dbReference type="ChEBI" id="CHEBI:17754"/>
    </ligand>
</feature>
<feature type="binding site" evidence="10">
    <location>
        <position position="267"/>
    </location>
    <ligand>
        <name>ATP</name>
        <dbReference type="ChEBI" id="CHEBI:30616"/>
    </ligand>
</feature>
<dbReference type="Pfam" id="PF00370">
    <property type="entry name" value="FGGY_N"/>
    <property type="match status" value="1"/>
</dbReference>
<dbReference type="SUPFAM" id="SSF53067">
    <property type="entry name" value="Actin-like ATPase domain"/>
    <property type="match status" value="2"/>
</dbReference>
<dbReference type="FunFam" id="3.30.420.40:FF:000008">
    <property type="entry name" value="Glycerol kinase"/>
    <property type="match status" value="1"/>
</dbReference>
<feature type="binding site" evidence="10">
    <location>
        <position position="311"/>
    </location>
    <ligand>
        <name>ATP</name>
        <dbReference type="ChEBI" id="CHEBI:30616"/>
    </ligand>
</feature>
<feature type="binding site" evidence="10">
    <location>
        <position position="267"/>
    </location>
    <ligand>
        <name>ADP</name>
        <dbReference type="ChEBI" id="CHEBI:456216"/>
    </ligand>
</feature>
<feature type="binding site" evidence="10">
    <location>
        <position position="14"/>
    </location>
    <ligand>
        <name>ATP</name>
        <dbReference type="ChEBI" id="CHEBI:30616"/>
    </ligand>
</feature>
<reference evidence="15 16" key="1">
    <citation type="submission" date="2019-07" db="EMBL/GenBank/DDBJ databases">
        <authorList>
            <person name="Duangmal K."/>
            <person name="Teo W.F.A."/>
        </authorList>
    </citation>
    <scope>NUCLEOTIDE SEQUENCE [LARGE SCALE GENOMIC DNA]</scope>
    <source>
        <strain evidence="15 16">TBRC 6029</strain>
    </source>
</reference>
<evidence type="ECO:0000256" key="5">
    <source>
        <dbReference type="ARBA" id="ARBA00022777"/>
    </source>
</evidence>
<keyword evidence="16" id="KW-1185">Reference proteome</keyword>
<feature type="binding site" evidence="10">
    <location>
        <position position="412"/>
    </location>
    <ligand>
        <name>ADP</name>
        <dbReference type="ChEBI" id="CHEBI:456216"/>
    </ligand>
</feature>
<comment type="caution">
    <text evidence="15">The sequence shown here is derived from an EMBL/GenBank/DDBJ whole genome shotgun (WGS) entry which is preliminary data.</text>
</comment>
<feature type="domain" description="Carbohydrate kinase FGGY N-terminal" evidence="12">
    <location>
        <begin position="5"/>
        <end position="252"/>
    </location>
</feature>
<dbReference type="PROSITE" id="PS00445">
    <property type="entry name" value="FGGY_KINASES_2"/>
    <property type="match status" value="1"/>
</dbReference>
<keyword evidence="7 10" id="KW-0067">ATP-binding</keyword>
<feature type="binding site" evidence="10">
    <location>
        <position position="135"/>
    </location>
    <ligand>
        <name>sn-glycerol 3-phosphate</name>
        <dbReference type="ChEBI" id="CHEBI:57597"/>
    </ligand>
</feature>
<dbReference type="Pfam" id="PF02782">
    <property type="entry name" value="FGGY_C"/>
    <property type="match status" value="1"/>
</dbReference>
<feature type="domain" description="Hemerythrin-like" evidence="13">
    <location>
        <begin position="511"/>
        <end position="613"/>
    </location>
</feature>
<accession>A0A558BJ64</accession>
<feature type="binding site" evidence="10">
    <location>
        <position position="15"/>
    </location>
    <ligand>
        <name>ATP</name>
        <dbReference type="ChEBI" id="CHEBI:30616"/>
    </ligand>
</feature>
<evidence type="ECO:0000256" key="6">
    <source>
        <dbReference type="ARBA" id="ARBA00022798"/>
    </source>
</evidence>
<evidence type="ECO:0000256" key="7">
    <source>
        <dbReference type="ARBA" id="ARBA00022840"/>
    </source>
</evidence>
<dbReference type="Proteomes" id="UP000320011">
    <property type="component" value="Unassembled WGS sequence"/>
</dbReference>
<dbReference type="NCBIfam" id="NF000756">
    <property type="entry name" value="PRK00047.1"/>
    <property type="match status" value="1"/>
</dbReference>
<dbReference type="EMBL" id="VJWX01000314">
    <property type="protein sequence ID" value="TVT36526.1"/>
    <property type="molecule type" value="Genomic_DNA"/>
</dbReference>
<dbReference type="InterPro" id="IPR005999">
    <property type="entry name" value="Glycerol_kin"/>
</dbReference>
<dbReference type="HAMAP" id="MF_00186">
    <property type="entry name" value="Glycerol_kin"/>
    <property type="match status" value="1"/>
</dbReference>
<evidence type="ECO:0000259" key="12">
    <source>
        <dbReference type="Pfam" id="PF00370"/>
    </source>
</evidence>
<dbReference type="GO" id="GO:0005524">
    <property type="term" value="F:ATP binding"/>
    <property type="evidence" value="ECO:0007669"/>
    <property type="project" value="UniProtKB-UniRule"/>
</dbReference>
<dbReference type="InterPro" id="IPR018483">
    <property type="entry name" value="Carb_kinase_FGGY_CS"/>
</dbReference>
<evidence type="ECO:0000256" key="10">
    <source>
        <dbReference type="HAMAP-Rule" id="MF_00186"/>
    </source>
</evidence>
<evidence type="ECO:0000256" key="11">
    <source>
        <dbReference type="RuleBase" id="RU003733"/>
    </source>
</evidence>